<gene>
    <name evidence="2" type="ORF">B296_00008968</name>
</gene>
<name>A0A426ZZZ3_ENSVE</name>
<accession>A0A426ZZZ3</accession>
<dbReference type="Proteomes" id="UP000287651">
    <property type="component" value="Unassembled WGS sequence"/>
</dbReference>
<proteinExistence type="predicted"/>
<dbReference type="AlphaFoldDB" id="A0A426ZZZ3"/>
<organism evidence="2 3">
    <name type="scientific">Ensete ventricosum</name>
    <name type="common">Abyssinian banana</name>
    <name type="synonym">Musa ensete</name>
    <dbReference type="NCBI Taxonomy" id="4639"/>
    <lineage>
        <taxon>Eukaryota</taxon>
        <taxon>Viridiplantae</taxon>
        <taxon>Streptophyta</taxon>
        <taxon>Embryophyta</taxon>
        <taxon>Tracheophyta</taxon>
        <taxon>Spermatophyta</taxon>
        <taxon>Magnoliopsida</taxon>
        <taxon>Liliopsida</taxon>
        <taxon>Zingiberales</taxon>
        <taxon>Musaceae</taxon>
        <taxon>Ensete</taxon>
    </lineage>
</organism>
<feature type="region of interest" description="Disordered" evidence="1">
    <location>
        <begin position="1"/>
        <end position="41"/>
    </location>
</feature>
<evidence type="ECO:0000313" key="2">
    <source>
        <dbReference type="EMBL" id="RRT69522.1"/>
    </source>
</evidence>
<reference evidence="2 3" key="1">
    <citation type="journal article" date="2014" name="Agronomy (Basel)">
        <title>A Draft Genome Sequence for Ensete ventricosum, the Drought-Tolerant Tree Against Hunger.</title>
        <authorList>
            <person name="Harrison J."/>
            <person name="Moore K.A."/>
            <person name="Paszkiewicz K."/>
            <person name="Jones T."/>
            <person name="Grant M."/>
            <person name="Ambacheew D."/>
            <person name="Muzemil S."/>
            <person name="Studholme D.J."/>
        </authorList>
    </citation>
    <scope>NUCLEOTIDE SEQUENCE [LARGE SCALE GENOMIC DNA]</scope>
</reference>
<feature type="compositionally biased region" description="Polar residues" evidence="1">
    <location>
        <begin position="9"/>
        <end position="24"/>
    </location>
</feature>
<sequence length="79" mass="8943">MYLLDYDSSPVQSPLHPSSTARTSANKDKGMVELEEAPERDYTMQELCEVEDRAGADKYFASIIMRLKCTDSEDPLVPR</sequence>
<feature type="compositionally biased region" description="Basic and acidic residues" evidence="1">
    <location>
        <begin position="25"/>
        <end position="41"/>
    </location>
</feature>
<comment type="caution">
    <text evidence="2">The sequence shown here is derived from an EMBL/GenBank/DDBJ whole genome shotgun (WGS) entry which is preliminary data.</text>
</comment>
<dbReference type="EMBL" id="AMZH03004314">
    <property type="protein sequence ID" value="RRT69522.1"/>
    <property type="molecule type" value="Genomic_DNA"/>
</dbReference>
<protein>
    <submittedName>
        <fullName evidence="2">Uncharacterized protein</fullName>
    </submittedName>
</protein>
<evidence type="ECO:0000313" key="3">
    <source>
        <dbReference type="Proteomes" id="UP000287651"/>
    </source>
</evidence>
<evidence type="ECO:0000256" key="1">
    <source>
        <dbReference type="SAM" id="MobiDB-lite"/>
    </source>
</evidence>